<accession>A0A0L0P8A1</accession>
<sequence length="87" mass="9921">MNYKGKIYLGTRRMPAVGGSTHYEEKVKHDASEVDTSAFRLFLSGNKDHPARTTRRELFLEGGASWTPLKRPDKEAVSRDETLRQLN</sequence>
<reference evidence="2" key="1">
    <citation type="journal article" date="2015" name="BMC Genomics">
        <title>Draft genome of a commonly misdiagnosed multidrug resistant pathogen Candida auris.</title>
        <authorList>
            <person name="Chatterjee S."/>
            <person name="Alampalli S.V."/>
            <person name="Nageshan R.K."/>
            <person name="Chettiar S.T."/>
            <person name="Joshi S."/>
            <person name="Tatu U.S."/>
        </authorList>
    </citation>
    <scope>NUCLEOTIDE SEQUENCE [LARGE SCALE GENOMIC DNA]</scope>
    <source>
        <strain evidence="2">6684</strain>
    </source>
</reference>
<comment type="caution">
    <text evidence="1">The sequence shown here is derived from an EMBL/GenBank/DDBJ whole genome shotgun (WGS) entry which is preliminary data.</text>
</comment>
<evidence type="ECO:0000313" key="2">
    <source>
        <dbReference type="Proteomes" id="UP000037122"/>
    </source>
</evidence>
<gene>
    <name evidence="1" type="ORF">QG37_00395</name>
</gene>
<proteinExistence type="predicted"/>
<organism evidence="1 2">
    <name type="scientific">Candidozyma auris</name>
    <name type="common">Yeast</name>
    <name type="synonym">Candida auris</name>
    <dbReference type="NCBI Taxonomy" id="498019"/>
    <lineage>
        <taxon>Eukaryota</taxon>
        <taxon>Fungi</taxon>
        <taxon>Dikarya</taxon>
        <taxon>Ascomycota</taxon>
        <taxon>Saccharomycotina</taxon>
        <taxon>Pichiomycetes</taxon>
        <taxon>Metschnikowiaceae</taxon>
        <taxon>Candidozyma</taxon>
    </lineage>
</organism>
<protein>
    <submittedName>
        <fullName evidence="1">Uncharacterized protein</fullName>
    </submittedName>
</protein>
<dbReference type="Proteomes" id="UP000037122">
    <property type="component" value="Unassembled WGS sequence"/>
</dbReference>
<evidence type="ECO:0000313" key="1">
    <source>
        <dbReference type="EMBL" id="KNE02582.1"/>
    </source>
</evidence>
<dbReference type="EMBL" id="LGST01000003">
    <property type="protein sequence ID" value="KNE02582.1"/>
    <property type="molecule type" value="Genomic_DNA"/>
</dbReference>
<dbReference type="AlphaFoldDB" id="A0A0L0P8A1"/>
<dbReference type="VEuPathDB" id="FungiDB:QG37_00395"/>
<name>A0A0L0P8A1_CANAR</name>